<dbReference type="KEGG" id="foc:113206946"/>
<dbReference type="RefSeq" id="XP_026279029.1">
    <property type="nucleotide sequence ID" value="XM_026423244.2"/>
</dbReference>
<dbReference type="GeneID" id="113206946"/>
<reference evidence="2 3" key="1">
    <citation type="submission" date="2025-04" db="UniProtKB">
        <authorList>
            <consortium name="RefSeq"/>
        </authorList>
    </citation>
    <scope>IDENTIFICATION</scope>
    <source>
        <tissue evidence="2 3">Whole organism</tissue>
    </source>
</reference>
<proteinExistence type="predicted"/>
<keyword evidence="1" id="KW-1185">Reference proteome</keyword>
<dbReference type="Proteomes" id="UP000504606">
    <property type="component" value="Unplaced"/>
</dbReference>
<name>A0A6J1SCW6_FRAOC</name>
<protein>
    <submittedName>
        <fullName evidence="2 3">Uncharacterized protein LOC113206946 isoform X1</fullName>
    </submittedName>
</protein>
<evidence type="ECO:0000313" key="1">
    <source>
        <dbReference type="Proteomes" id="UP000504606"/>
    </source>
</evidence>
<organism evidence="1 3">
    <name type="scientific">Frankliniella occidentalis</name>
    <name type="common">Western flower thrips</name>
    <name type="synonym">Euthrips occidentalis</name>
    <dbReference type="NCBI Taxonomy" id="133901"/>
    <lineage>
        <taxon>Eukaryota</taxon>
        <taxon>Metazoa</taxon>
        <taxon>Ecdysozoa</taxon>
        <taxon>Arthropoda</taxon>
        <taxon>Hexapoda</taxon>
        <taxon>Insecta</taxon>
        <taxon>Pterygota</taxon>
        <taxon>Neoptera</taxon>
        <taxon>Paraneoptera</taxon>
        <taxon>Thysanoptera</taxon>
        <taxon>Terebrantia</taxon>
        <taxon>Thripoidea</taxon>
        <taxon>Thripidae</taxon>
        <taxon>Frankliniella</taxon>
    </lineage>
</organism>
<accession>A0A6J1SCW6</accession>
<dbReference type="RefSeq" id="XP_052122913.1">
    <property type="nucleotide sequence ID" value="XM_052266953.1"/>
</dbReference>
<evidence type="ECO:0000313" key="2">
    <source>
        <dbReference type="RefSeq" id="XP_026279027.1"/>
    </source>
</evidence>
<evidence type="ECO:0000313" key="3">
    <source>
        <dbReference type="RefSeq" id="XP_026279029.1"/>
    </source>
</evidence>
<evidence type="ECO:0000313" key="4">
    <source>
        <dbReference type="RefSeq" id="XP_052122913.1"/>
    </source>
</evidence>
<dbReference type="RefSeq" id="XP_026279027.1">
    <property type="nucleotide sequence ID" value="XM_026423242.2"/>
</dbReference>
<dbReference type="OrthoDB" id="8189064at2759"/>
<gene>
    <name evidence="2 3 4" type="primary">LOC113206946</name>
</gene>
<sequence>MHSSTQSSDHSLNDSDILKILLKFSDVKCAEWEPQFPFLDSTVVSQVSQSVSLVFGKDKADLKKLIVPLLKKWCTGQNKSQLLTHSAWVGRTLTMEECVSSVISVCIPIFKDEDDWNKRDQEQQLAFAYAILGAALNSPTPLHPDAGEICQLIVDRIFKLQEIDNLHHRFLSHIWNSTGELHLSQSTLINLAEKSFLGIEKMILWLGQRAVSGNQAATVEAFQTIVGSSLLKVCSQSATVFQNVCDVLLHMMVISEAHPGIQSLTKAFVTGVETECKREGTDVTVLYREISQVPSALLCVDPSLLPDNGKNVLSKETVIHLLNELPKKEAACLLSHRPSWLLFLN</sequence>
<dbReference type="AlphaFoldDB" id="A0A6J1SCW6"/>